<dbReference type="Proteomes" id="UP000317243">
    <property type="component" value="Unassembled WGS sequence"/>
</dbReference>
<name>A0A5C5X2H5_9PLAN</name>
<evidence type="ECO:0000256" key="1">
    <source>
        <dbReference type="SAM" id="SignalP"/>
    </source>
</evidence>
<dbReference type="AlphaFoldDB" id="A0A5C5X2H5"/>
<dbReference type="InterPro" id="IPR031329">
    <property type="entry name" value="NEUT/ALK_ceramidase_N"/>
</dbReference>
<keyword evidence="4" id="KW-1185">Reference proteome</keyword>
<reference evidence="3 4" key="1">
    <citation type="submission" date="2019-02" db="EMBL/GenBank/DDBJ databases">
        <title>Deep-cultivation of Planctomycetes and their phenomic and genomic characterization uncovers novel biology.</title>
        <authorList>
            <person name="Wiegand S."/>
            <person name="Jogler M."/>
            <person name="Boedeker C."/>
            <person name="Pinto D."/>
            <person name="Vollmers J."/>
            <person name="Rivas-Marin E."/>
            <person name="Kohn T."/>
            <person name="Peeters S.H."/>
            <person name="Heuer A."/>
            <person name="Rast P."/>
            <person name="Oberbeckmann S."/>
            <person name="Bunk B."/>
            <person name="Jeske O."/>
            <person name="Meyerdierks A."/>
            <person name="Storesund J.E."/>
            <person name="Kallscheuer N."/>
            <person name="Luecker S."/>
            <person name="Lage O.M."/>
            <person name="Pohl T."/>
            <person name="Merkel B.J."/>
            <person name="Hornburger P."/>
            <person name="Mueller R.-W."/>
            <person name="Bruemmer F."/>
            <person name="Labrenz M."/>
            <person name="Spormann A.M."/>
            <person name="Op Den Camp H."/>
            <person name="Overmann J."/>
            <person name="Amann R."/>
            <person name="Jetten M.S.M."/>
            <person name="Mascher T."/>
            <person name="Medema M.H."/>
            <person name="Devos D.P."/>
            <person name="Kaster A.-K."/>
            <person name="Ovreas L."/>
            <person name="Rohde M."/>
            <person name="Galperin M.Y."/>
            <person name="Jogler C."/>
        </authorList>
    </citation>
    <scope>NUCLEOTIDE SEQUENCE [LARGE SCALE GENOMIC DNA]</scope>
    <source>
        <strain evidence="3 4">KOR42</strain>
    </source>
</reference>
<proteinExistence type="predicted"/>
<feature type="domain" description="Neutral/alkaline non-lysosomal ceramidase N-terminal" evidence="2">
    <location>
        <begin position="29"/>
        <end position="287"/>
    </location>
</feature>
<accession>A0A5C5X2H5</accession>
<gene>
    <name evidence="3" type="ORF">KOR42_03870</name>
</gene>
<evidence type="ECO:0000259" key="2">
    <source>
        <dbReference type="Pfam" id="PF04734"/>
    </source>
</evidence>
<evidence type="ECO:0000313" key="3">
    <source>
        <dbReference type="EMBL" id="TWT57030.1"/>
    </source>
</evidence>
<protein>
    <submittedName>
        <fullName evidence="3">Neutral/alkaline non-lysosomal ceramidase</fullName>
    </submittedName>
</protein>
<organism evidence="3 4">
    <name type="scientific">Thalassoglobus neptunius</name>
    <dbReference type="NCBI Taxonomy" id="1938619"/>
    <lineage>
        <taxon>Bacteria</taxon>
        <taxon>Pseudomonadati</taxon>
        <taxon>Planctomycetota</taxon>
        <taxon>Planctomycetia</taxon>
        <taxon>Planctomycetales</taxon>
        <taxon>Planctomycetaceae</taxon>
        <taxon>Thalassoglobus</taxon>
    </lineage>
</organism>
<feature type="chain" id="PRO_5023018843" evidence="1">
    <location>
        <begin position="25"/>
        <end position="478"/>
    </location>
</feature>
<evidence type="ECO:0000313" key="4">
    <source>
        <dbReference type="Proteomes" id="UP000317243"/>
    </source>
</evidence>
<comment type="caution">
    <text evidence="3">The sequence shown here is derived from an EMBL/GenBank/DDBJ whole genome shotgun (WGS) entry which is preliminary data.</text>
</comment>
<feature type="signal peptide" evidence="1">
    <location>
        <begin position="1"/>
        <end position="24"/>
    </location>
</feature>
<keyword evidence="1" id="KW-0732">Signal</keyword>
<dbReference type="EMBL" id="SIHI01000001">
    <property type="protein sequence ID" value="TWT57030.1"/>
    <property type="molecule type" value="Genomic_DNA"/>
</dbReference>
<dbReference type="Pfam" id="PF04734">
    <property type="entry name" value="Ceramidase_alk"/>
    <property type="match status" value="1"/>
</dbReference>
<sequence precursor="true">MNMLRRCSIACVCGVLFLATSLHSDDRVFLAGAATSNITPPLGELIVGGWEPIPCTHIHDELHARCLLLNDGETTLGFVICDNVGIPREVFDTARERIAKETDLNVDNILMASTHTHSATKARGNSKTESDSNLSSYQEFLAQRICDCVRRATNQMVPARIGWGSVEEASELFNRRWYVTDPALLTNPFGGVDKVRMNPPRGSSALLRPAGPVDPEVSFIAVESQDGKPLALLANYSLHYVGGVRTGDVSADYFGIFANLLQRHFDPESQYPSFVGIMSNGTSGDVNNINFTGKRPSRERYEQMQIVAEKLAKPVIDAYSEITWKDWVKLGSAKSELQLQVRQPTPEMKEYFAEVMELPEEERHRRVTTYMSRIKRIESGPKTINVPLQVIRIGDLAVNSIPFEVFTEIGLELKDRTPFEDSFTIELANGSYGYLPTPAQHELGGYETWLGTNNVQLDASEKIVDRLLEMSNSLTDHE</sequence>